<feature type="domain" description="GH16" evidence="2">
    <location>
        <begin position="3"/>
        <end position="245"/>
    </location>
</feature>
<dbReference type="Pfam" id="PF00722">
    <property type="entry name" value="Glyco_hydro_16"/>
    <property type="match status" value="1"/>
</dbReference>
<keyword evidence="3" id="KW-0378">Hydrolase</keyword>
<accession>A0A401UZJ3</accession>
<dbReference type="PANTHER" id="PTHR10963">
    <property type="entry name" value="GLYCOSYL HYDROLASE-RELATED"/>
    <property type="match status" value="1"/>
</dbReference>
<gene>
    <name evidence="3" type="ORF">CTKZ_15870</name>
</gene>
<dbReference type="Proteomes" id="UP000288246">
    <property type="component" value="Unassembled WGS sequence"/>
</dbReference>
<evidence type="ECO:0000259" key="2">
    <source>
        <dbReference type="PROSITE" id="PS51762"/>
    </source>
</evidence>
<dbReference type="PROSITE" id="PS51762">
    <property type="entry name" value="GH16_2"/>
    <property type="match status" value="1"/>
</dbReference>
<organism evidence="3 4">
    <name type="scientific">Cellulomonas algicola</name>
    <dbReference type="NCBI Taxonomy" id="2071633"/>
    <lineage>
        <taxon>Bacteria</taxon>
        <taxon>Bacillati</taxon>
        <taxon>Actinomycetota</taxon>
        <taxon>Actinomycetes</taxon>
        <taxon>Micrococcales</taxon>
        <taxon>Cellulomonadaceae</taxon>
        <taxon>Cellulomonas</taxon>
    </lineage>
</organism>
<evidence type="ECO:0000313" key="4">
    <source>
        <dbReference type="Proteomes" id="UP000288246"/>
    </source>
</evidence>
<dbReference type="EMBL" id="BHYL01000111">
    <property type="protein sequence ID" value="GCD20025.1"/>
    <property type="molecule type" value="Genomic_DNA"/>
</dbReference>
<keyword evidence="4" id="KW-1185">Reference proteome</keyword>
<dbReference type="InterPro" id="IPR000757">
    <property type="entry name" value="Beta-glucanase-like"/>
</dbReference>
<evidence type="ECO:0000256" key="1">
    <source>
        <dbReference type="ARBA" id="ARBA00006865"/>
    </source>
</evidence>
<dbReference type="CDD" id="cd08023">
    <property type="entry name" value="GH16_laminarinase_like"/>
    <property type="match status" value="1"/>
</dbReference>
<dbReference type="GO" id="GO:0005975">
    <property type="term" value="P:carbohydrate metabolic process"/>
    <property type="evidence" value="ECO:0007669"/>
    <property type="project" value="InterPro"/>
</dbReference>
<dbReference type="AlphaFoldDB" id="A0A401UZJ3"/>
<dbReference type="InterPro" id="IPR050546">
    <property type="entry name" value="Glycosyl_Hydrlase_16"/>
</dbReference>
<name>A0A401UZJ3_9CELL</name>
<sequence length="253" mass="27457">MARDEDRQVVWADDFRGLAWSPPDVRVWRHETGAGGWGDEQLQRYTASTRNAHLTGDGRLAITARREADGDVTSARLTTLGRLTVRRGRVEARIRQPRGAGTWSAFWMLGDDLEDVGWPACGEIDVMEHVGAEPRTVHGTVHGPGYAGVGGGVGGSHEASAPLADGFHVYAVKWTDDAVVWDLDGTEYHRVTPDDVPGPWPFRHGFHLLLNLAVGGRWPGNDASGVPLPATMLVDHVRVLDLASGGAEVTLHR</sequence>
<comment type="caution">
    <text evidence="3">The sequence shown here is derived from an EMBL/GenBank/DDBJ whole genome shotgun (WGS) entry which is preliminary data.</text>
</comment>
<dbReference type="RefSeq" id="WP_124342540.1">
    <property type="nucleotide sequence ID" value="NZ_BHYL01000111.1"/>
</dbReference>
<reference evidence="3 4" key="1">
    <citation type="submission" date="2018-11" db="EMBL/GenBank/DDBJ databases">
        <title>Draft genome sequence of Cellulomonas takizawaensis strain TKZ-21.</title>
        <authorList>
            <person name="Yamamura H."/>
            <person name="Hayashi T."/>
            <person name="Hamada M."/>
            <person name="Serisawa Y."/>
            <person name="Matsuyama K."/>
            <person name="Nakagawa Y."/>
            <person name="Otoguro M."/>
            <person name="Yanagida F."/>
            <person name="Hayakawa M."/>
        </authorList>
    </citation>
    <scope>NUCLEOTIDE SEQUENCE [LARGE SCALE GENOMIC DNA]</scope>
    <source>
        <strain evidence="3 4">TKZ-21</strain>
    </source>
</reference>
<dbReference type="GO" id="GO:0004553">
    <property type="term" value="F:hydrolase activity, hydrolyzing O-glycosyl compounds"/>
    <property type="evidence" value="ECO:0007669"/>
    <property type="project" value="InterPro"/>
</dbReference>
<dbReference type="Gene3D" id="2.60.120.200">
    <property type="match status" value="1"/>
</dbReference>
<proteinExistence type="inferred from homology"/>
<dbReference type="SUPFAM" id="SSF49899">
    <property type="entry name" value="Concanavalin A-like lectins/glucanases"/>
    <property type="match status" value="1"/>
</dbReference>
<evidence type="ECO:0000313" key="3">
    <source>
        <dbReference type="EMBL" id="GCD20025.1"/>
    </source>
</evidence>
<comment type="similarity">
    <text evidence="1">Belongs to the glycosyl hydrolase 16 family.</text>
</comment>
<dbReference type="PANTHER" id="PTHR10963:SF55">
    <property type="entry name" value="GLYCOSIDE HYDROLASE FAMILY 16 PROTEIN"/>
    <property type="match status" value="1"/>
</dbReference>
<dbReference type="OrthoDB" id="9809583at2"/>
<dbReference type="InterPro" id="IPR013320">
    <property type="entry name" value="ConA-like_dom_sf"/>
</dbReference>
<protein>
    <submittedName>
        <fullName evidence="3">Hydrolase</fullName>
    </submittedName>
</protein>